<dbReference type="Gene3D" id="2.30.30.110">
    <property type="match status" value="1"/>
</dbReference>
<keyword evidence="8" id="KW-1185">Reference proteome</keyword>
<keyword evidence="7" id="KW-0378">Hydrolase</keyword>
<dbReference type="InterPro" id="IPR011067">
    <property type="entry name" value="Plasmid_toxin/cell-grow_inhib"/>
</dbReference>
<evidence type="ECO:0000256" key="2">
    <source>
        <dbReference type="ARBA" id="ARBA00019638"/>
    </source>
</evidence>
<reference evidence="6 8" key="1">
    <citation type="submission" date="2015-01" db="EMBL/GenBank/DDBJ databases">
        <authorList>
            <person name="Guo J."/>
        </authorList>
    </citation>
    <scope>NUCLEOTIDE SEQUENCE [LARGE SCALE GENOMIC DNA]</scope>
    <source>
        <strain evidence="6 8">DSM 22147</strain>
    </source>
</reference>
<proteinExistence type="inferred from homology"/>
<dbReference type="InterPro" id="IPR003477">
    <property type="entry name" value="PemK-like"/>
</dbReference>
<evidence type="ECO:0000313" key="7">
    <source>
        <dbReference type="EMBL" id="SUM56782.1"/>
    </source>
</evidence>
<evidence type="ECO:0000313" key="8">
    <source>
        <dbReference type="Proteomes" id="UP000032366"/>
    </source>
</evidence>
<dbReference type="PANTHER" id="PTHR33988">
    <property type="entry name" value="ENDORIBONUCLEASE MAZF-RELATED"/>
    <property type="match status" value="1"/>
</dbReference>
<dbReference type="AlphaFoldDB" id="A0A0D6XTD6"/>
<dbReference type="SUPFAM" id="SSF50118">
    <property type="entry name" value="Cell growth inhibitor/plasmid maintenance toxic component"/>
    <property type="match status" value="1"/>
</dbReference>
<evidence type="ECO:0000313" key="6">
    <source>
        <dbReference type="EMBL" id="KIX91710.1"/>
    </source>
</evidence>
<dbReference type="GO" id="GO:0006402">
    <property type="term" value="P:mRNA catabolic process"/>
    <property type="evidence" value="ECO:0007669"/>
    <property type="project" value="TreeGrafter"/>
</dbReference>
<dbReference type="OrthoDB" id="9808744at2"/>
<evidence type="ECO:0000256" key="4">
    <source>
        <dbReference type="ARBA" id="ARBA00031226"/>
    </source>
</evidence>
<evidence type="ECO:0000256" key="5">
    <source>
        <dbReference type="ARBA" id="ARBA00032054"/>
    </source>
</evidence>
<dbReference type="STRING" id="569857.TP70_01170"/>
<evidence type="ECO:0000313" key="9">
    <source>
        <dbReference type="Proteomes" id="UP000254100"/>
    </source>
</evidence>
<name>A0A0D6XTD6_9STAP</name>
<dbReference type="RefSeq" id="WP_044358723.1">
    <property type="nucleotide sequence ID" value="NZ_JXWY01000005.1"/>
</dbReference>
<dbReference type="GO" id="GO:0003677">
    <property type="term" value="F:DNA binding"/>
    <property type="evidence" value="ECO:0007669"/>
    <property type="project" value="InterPro"/>
</dbReference>
<dbReference type="Pfam" id="PF02452">
    <property type="entry name" value="PemK_toxin"/>
    <property type="match status" value="1"/>
</dbReference>
<dbReference type="GO" id="GO:0016787">
    <property type="term" value="F:hydrolase activity"/>
    <property type="evidence" value="ECO:0007669"/>
    <property type="project" value="UniProtKB-KW"/>
</dbReference>
<comment type="similarity">
    <text evidence="1">Belongs to the PemK/MazF family.</text>
</comment>
<dbReference type="GO" id="GO:0016075">
    <property type="term" value="P:rRNA catabolic process"/>
    <property type="evidence" value="ECO:0007669"/>
    <property type="project" value="TreeGrafter"/>
</dbReference>
<dbReference type="EMBL" id="JXWY01000005">
    <property type="protein sequence ID" value="KIX91710.1"/>
    <property type="molecule type" value="Genomic_DNA"/>
</dbReference>
<reference evidence="7 9" key="2">
    <citation type="submission" date="2018-06" db="EMBL/GenBank/DDBJ databases">
        <authorList>
            <consortium name="Pathogen Informatics"/>
            <person name="Doyle S."/>
        </authorList>
    </citation>
    <scope>NUCLEOTIDE SEQUENCE [LARGE SCALE GENOMIC DNA]</scope>
    <source>
        <strain evidence="7 9">NCTC13832</strain>
    </source>
</reference>
<gene>
    <name evidence="7" type="primary">mazF_1</name>
    <name evidence="7" type="ORF">NCTC13832_00440</name>
    <name evidence="6" type="ORF">TP70_01170</name>
</gene>
<keyword evidence="3" id="KW-1277">Toxin-antitoxin system</keyword>
<organism evidence="7 9">
    <name type="scientific">Staphylococcus microti</name>
    <dbReference type="NCBI Taxonomy" id="569857"/>
    <lineage>
        <taxon>Bacteria</taxon>
        <taxon>Bacillati</taxon>
        <taxon>Bacillota</taxon>
        <taxon>Bacilli</taxon>
        <taxon>Bacillales</taxon>
        <taxon>Staphylococcaceae</taxon>
        <taxon>Staphylococcus</taxon>
    </lineage>
</organism>
<protein>
    <recommendedName>
        <fullName evidence="2">Endoribonuclease MazF</fullName>
    </recommendedName>
    <alternativeName>
        <fullName evidence="4">Toxin MazF</fullName>
    </alternativeName>
    <alternativeName>
        <fullName evidence="5">mRNA interferase MazF</fullName>
    </alternativeName>
</protein>
<dbReference type="EMBL" id="UHDT01000001">
    <property type="protein sequence ID" value="SUM56782.1"/>
    <property type="molecule type" value="Genomic_DNA"/>
</dbReference>
<evidence type="ECO:0000256" key="1">
    <source>
        <dbReference type="ARBA" id="ARBA00007521"/>
    </source>
</evidence>
<sequence length="110" mass="12585">MVKQFDIITVDLNPSRGREKNKYRPCLIISNDLMNKNTPLSWIFPITNRPKKFPSDIILKTNNKNVEGIIDTVQIRALDLTVRNAKVIDTLHDSLKATVLKTIEAHTEMV</sequence>
<dbReference type="Proteomes" id="UP000254100">
    <property type="component" value="Unassembled WGS sequence"/>
</dbReference>
<dbReference type="GO" id="GO:0004521">
    <property type="term" value="F:RNA endonuclease activity"/>
    <property type="evidence" value="ECO:0007669"/>
    <property type="project" value="TreeGrafter"/>
</dbReference>
<accession>A0A0D6XTD6</accession>
<dbReference type="Proteomes" id="UP000032366">
    <property type="component" value="Unassembled WGS sequence"/>
</dbReference>
<evidence type="ECO:0000256" key="3">
    <source>
        <dbReference type="ARBA" id="ARBA00022649"/>
    </source>
</evidence>